<name>A0AAD7HUX3_9AGAR</name>
<dbReference type="Proteomes" id="UP001215280">
    <property type="component" value="Unassembled WGS sequence"/>
</dbReference>
<reference evidence="1" key="1">
    <citation type="submission" date="2023-03" db="EMBL/GenBank/DDBJ databases">
        <title>Massive genome expansion in bonnet fungi (Mycena s.s.) driven by repeated elements and novel gene families across ecological guilds.</title>
        <authorList>
            <consortium name="Lawrence Berkeley National Laboratory"/>
            <person name="Harder C.B."/>
            <person name="Miyauchi S."/>
            <person name="Viragh M."/>
            <person name="Kuo A."/>
            <person name="Thoen E."/>
            <person name="Andreopoulos B."/>
            <person name="Lu D."/>
            <person name="Skrede I."/>
            <person name="Drula E."/>
            <person name="Henrissat B."/>
            <person name="Morin E."/>
            <person name="Kohler A."/>
            <person name="Barry K."/>
            <person name="LaButti K."/>
            <person name="Morin E."/>
            <person name="Salamov A."/>
            <person name="Lipzen A."/>
            <person name="Mereny Z."/>
            <person name="Hegedus B."/>
            <person name="Baldrian P."/>
            <person name="Stursova M."/>
            <person name="Weitz H."/>
            <person name="Taylor A."/>
            <person name="Grigoriev I.V."/>
            <person name="Nagy L.G."/>
            <person name="Martin F."/>
            <person name="Kauserud H."/>
        </authorList>
    </citation>
    <scope>NUCLEOTIDE SEQUENCE</scope>
    <source>
        <strain evidence="1">CBHHK188m</strain>
    </source>
</reference>
<evidence type="ECO:0000313" key="2">
    <source>
        <dbReference type="Proteomes" id="UP001215280"/>
    </source>
</evidence>
<organism evidence="1 2">
    <name type="scientific">Mycena maculata</name>
    <dbReference type="NCBI Taxonomy" id="230809"/>
    <lineage>
        <taxon>Eukaryota</taxon>
        <taxon>Fungi</taxon>
        <taxon>Dikarya</taxon>
        <taxon>Basidiomycota</taxon>
        <taxon>Agaricomycotina</taxon>
        <taxon>Agaricomycetes</taxon>
        <taxon>Agaricomycetidae</taxon>
        <taxon>Agaricales</taxon>
        <taxon>Marasmiineae</taxon>
        <taxon>Mycenaceae</taxon>
        <taxon>Mycena</taxon>
    </lineage>
</organism>
<dbReference type="AlphaFoldDB" id="A0AAD7HUX3"/>
<protein>
    <submittedName>
        <fullName evidence="1">Uncharacterized protein</fullName>
    </submittedName>
</protein>
<sequence>MRLTLVNQPSPVLHRYLFLAPQLCPTTRLCSATLPHVIICIAFHAPRRPPPFLPLALAFLPLTTLSDSPPSLPPQFPFCRSGSYISRGAPLLIYLAPPRHTTRQ</sequence>
<accession>A0AAD7HUX3</accession>
<dbReference type="EMBL" id="JARJLG010000202">
    <property type="protein sequence ID" value="KAJ7728814.1"/>
    <property type="molecule type" value="Genomic_DNA"/>
</dbReference>
<proteinExistence type="predicted"/>
<evidence type="ECO:0000313" key="1">
    <source>
        <dbReference type="EMBL" id="KAJ7728814.1"/>
    </source>
</evidence>
<keyword evidence="2" id="KW-1185">Reference proteome</keyword>
<gene>
    <name evidence="1" type="ORF">DFH07DRAFT_930440</name>
</gene>
<comment type="caution">
    <text evidence="1">The sequence shown here is derived from an EMBL/GenBank/DDBJ whole genome shotgun (WGS) entry which is preliminary data.</text>
</comment>